<sequence>MIPKDHNSKSLQLLQNFLKTSILVVTTMNMISQLVKLGYHVKLEMKQYQQIELITPI</sequence>
<organism evidence="2 3">
    <name type="scientific">Paramecium sonneborni</name>
    <dbReference type="NCBI Taxonomy" id="65129"/>
    <lineage>
        <taxon>Eukaryota</taxon>
        <taxon>Sar</taxon>
        <taxon>Alveolata</taxon>
        <taxon>Ciliophora</taxon>
        <taxon>Intramacronucleata</taxon>
        <taxon>Oligohymenophorea</taxon>
        <taxon>Peniculida</taxon>
        <taxon>Parameciidae</taxon>
        <taxon>Paramecium</taxon>
    </lineage>
</organism>
<evidence type="ECO:0000313" key="2">
    <source>
        <dbReference type="EMBL" id="CAD8125301.1"/>
    </source>
</evidence>
<protein>
    <submittedName>
        <fullName evidence="2">Uncharacterized protein</fullName>
    </submittedName>
</protein>
<keyword evidence="1" id="KW-1133">Transmembrane helix</keyword>
<reference evidence="2" key="1">
    <citation type="submission" date="2021-01" db="EMBL/GenBank/DDBJ databases">
        <authorList>
            <consortium name="Genoscope - CEA"/>
            <person name="William W."/>
        </authorList>
    </citation>
    <scope>NUCLEOTIDE SEQUENCE</scope>
</reference>
<accession>A0A8S1RAP2</accession>
<dbReference type="Proteomes" id="UP000692954">
    <property type="component" value="Unassembled WGS sequence"/>
</dbReference>
<proteinExistence type="predicted"/>
<keyword evidence="3" id="KW-1185">Reference proteome</keyword>
<name>A0A8S1RAP2_9CILI</name>
<dbReference type="AlphaFoldDB" id="A0A8S1RAP2"/>
<gene>
    <name evidence="2" type="ORF">PSON_ATCC_30995.1.T1580024</name>
</gene>
<feature type="transmembrane region" description="Helical" evidence="1">
    <location>
        <begin position="20"/>
        <end position="39"/>
    </location>
</feature>
<evidence type="ECO:0000313" key="3">
    <source>
        <dbReference type="Proteomes" id="UP000692954"/>
    </source>
</evidence>
<keyword evidence="1" id="KW-0472">Membrane</keyword>
<dbReference type="EMBL" id="CAJJDN010000158">
    <property type="protein sequence ID" value="CAD8125301.1"/>
    <property type="molecule type" value="Genomic_DNA"/>
</dbReference>
<keyword evidence="1" id="KW-0812">Transmembrane</keyword>
<evidence type="ECO:0000256" key="1">
    <source>
        <dbReference type="SAM" id="Phobius"/>
    </source>
</evidence>
<comment type="caution">
    <text evidence="2">The sequence shown here is derived from an EMBL/GenBank/DDBJ whole genome shotgun (WGS) entry which is preliminary data.</text>
</comment>